<feature type="region of interest" description="Disordered" evidence="1">
    <location>
        <begin position="149"/>
        <end position="177"/>
    </location>
</feature>
<evidence type="ECO:0000313" key="4">
    <source>
        <dbReference type="WBParaSite" id="NBR_0001071401-mRNA-1"/>
    </source>
</evidence>
<evidence type="ECO:0000256" key="1">
    <source>
        <dbReference type="SAM" id="MobiDB-lite"/>
    </source>
</evidence>
<dbReference type="Proteomes" id="UP000271162">
    <property type="component" value="Unassembled WGS sequence"/>
</dbReference>
<protein>
    <submittedName>
        <fullName evidence="4">Retrotransposon gag domain-containing protein</fullName>
    </submittedName>
</protein>
<accession>A0A0N4Y4A8</accession>
<dbReference type="WBParaSite" id="NBR_0001071401-mRNA-1">
    <property type="protein sequence ID" value="NBR_0001071401-mRNA-1"/>
    <property type="gene ID" value="NBR_0001071401"/>
</dbReference>
<organism evidence="4">
    <name type="scientific">Nippostrongylus brasiliensis</name>
    <name type="common">Rat hookworm</name>
    <dbReference type="NCBI Taxonomy" id="27835"/>
    <lineage>
        <taxon>Eukaryota</taxon>
        <taxon>Metazoa</taxon>
        <taxon>Ecdysozoa</taxon>
        <taxon>Nematoda</taxon>
        <taxon>Chromadorea</taxon>
        <taxon>Rhabditida</taxon>
        <taxon>Rhabditina</taxon>
        <taxon>Rhabditomorpha</taxon>
        <taxon>Strongyloidea</taxon>
        <taxon>Heligmosomidae</taxon>
        <taxon>Nippostrongylus</taxon>
    </lineage>
</organism>
<feature type="region of interest" description="Disordered" evidence="1">
    <location>
        <begin position="194"/>
        <end position="229"/>
    </location>
</feature>
<name>A0A0N4Y4A8_NIPBR</name>
<reference evidence="2 3" key="2">
    <citation type="submission" date="2018-11" db="EMBL/GenBank/DDBJ databases">
        <authorList>
            <consortium name="Pathogen Informatics"/>
        </authorList>
    </citation>
    <scope>NUCLEOTIDE SEQUENCE [LARGE SCALE GENOMIC DNA]</scope>
</reference>
<dbReference type="STRING" id="27835.A0A0N4Y4A8"/>
<proteinExistence type="predicted"/>
<keyword evidence="3" id="KW-1185">Reference proteome</keyword>
<evidence type="ECO:0000313" key="3">
    <source>
        <dbReference type="Proteomes" id="UP000271162"/>
    </source>
</evidence>
<dbReference type="AlphaFoldDB" id="A0A0N4Y4A8"/>
<reference evidence="4" key="1">
    <citation type="submission" date="2017-02" db="UniProtKB">
        <authorList>
            <consortium name="WormBaseParasite"/>
        </authorList>
    </citation>
    <scope>IDENTIFICATION</scope>
</reference>
<gene>
    <name evidence="2" type="ORF">NBR_LOCUS10715</name>
</gene>
<dbReference type="EMBL" id="UYSL01020370">
    <property type="protein sequence ID" value="VDL74304.1"/>
    <property type="molecule type" value="Genomic_DNA"/>
</dbReference>
<feature type="compositionally biased region" description="Basic and acidic residues" evidence="1">
    <location>
        <begin position="219"/>
        <end position="229"/>
    </location>
</feature>
<dbReference type="OMA" id="ANSACSM"/>
<sequence>MALDLKNAENAGNEELQVSDKEDFSTTIGEEIGRVLHALKQLPLKIEHDLESARIAGKYRAQLFAVIEAHVEEMSKILTDVKAAMHEYKTFGNELFRVLCGKGIESLEDFEEFLVVTERDSELVLDICDMFQTSAGEVRSALGQLQKLRISPQSVPRPRKQQDEEEEKMDTSSQAGNAGLQEYNDRLHDNRSIEGFQDSTNNRCQADRTGARCVQSSRPHLEELERRRPTESGWDSLHLMAMMQANACVNPGVFKGGRSENFNEFIRRFERKYRVVVFNDRTLIDILGDDHLEGRAKSVFHALPKGIIDQGFDRIVGELRRLLASDSTAGRFRALAELRSLRRRSGQSVSEFCVMLEKLGRQANPDCTLRDRSMEYAQILLDNLSDWPEPTQMLGTLHKVDPMEAYETERIGIEYRTVQGNMG</sequence>
<evidence type="ECO:0000313" key="2">
    <source>
        <dbReference type="EMBL" id="VDL74304.1"/>
    </source>
</evidence>